<dbReference type="STRING" id="49390.A0A068TMX0"/>
<dbReference type="EMBL" id="HG739085">
    <property type="protein sequence ID" value="CDO97294.1"/>
    <property type="molecule type" value="Genomic_DNA"/>
</dbReference>
<dbReference type="PANTHER" id="PTHR23315:SF307">
    <property type="entry name" value="U-BOX DOMAIN-CONTAINING PROTEIN 19"/>
    <property type="match status" value="1"/>
</dbReference>
<dbReference type="PhylomeDB" id="A0A068TMX0"/>
<protein>
    <submittedName>
        <fullName evidence="2">Uncharacterized protein</fullName>
    </submittedName>
</protein>
<dbReference type="AlphaFoldDB" id="A0A068TMX0"/>
<keyword evidence="1" id="KW-0833">Ubl conjugation pathway</keyword>
<name>A0A068TMX0_COFCA</name>
<dbReference type="SUPFAM" id="SSF48371">
    <property type="entry name" value="ARM repeat"/>
    <property type="match status" value="1"/>
</dbReference>
<dbReference type="InParanoid" id="A0A068TMX0"/>
<proteinExistence type="predicted"/>
<accession>A0A068TMX0</accession>
<dbReference type="Proteomes" id="UP000295252">
    <property type="component" value="Chromosome IV"/>
</dbReference>
<sequence length="134" mass="15197">MLCVYTLHVDCKKEMGKERDVLNGEKSLLRIIVKNGGLILILDVLKCGSKVVARQHAAGAFFYLASVEKYRQLIGKIPDAIPSLVELLRDETDRGKKNVLVTIFGLLLCPENHRRVFAAGLVPLLKQEQWQQWR</sequence>
<evidence type="ECO:0000256" key="1">
    <source>
        <dbReference type="ARBA" id="ARBA00022786"/>
    </source>
</evidence>
<evidence type="ECO:0000313" key="2">
    <source>
        <dbReference type="EMBL" id="CDO97294.1"/>
    </source>
</evidence>
<gene>
    <name evidence="2" type="ORF">GSCOC_T00014578001</name>
</gene>
<dbReference type="InterPro" id="IPR016024">
    <property type="entry name" value="ARM-type_fold"/>
</dbReference>
<dbReference type="InterPro" id="IPR011989">
    <property type="entry name" value="ARM-like"/>
</dbReference>
<dbReference type="Gene3D" id="1.25.10.10">
    <property type="entry name" value="Leucine-rich Repeat Variant"/>
    <property type="match status" value="1"/>
</dbReference>
<keyword evidence="3" id="KW-1185">Reference proteome</keyword>
<evidence type="ECO:0000313" key="3">
    <source>
        <dbReference type="Proteomes" id="UP000295252"/>
    </source>
</evidence>
<organism evidence="2 3">
    <name type="scientific">Coffea canephora</name>
    <name type="common">Robusta coffee</name>
    <dbReference type="NCBI Taxonomy" id="49390"/>
    <lineage>
        <taxon>Eukaryota</taxon>
        <taxon>Viridiplantae</taxon>
        <taxon>Streptophyta</taxon>
        <taxon>Embryophyta</taxon>
        <taxon>Tracheophyta</taxon>
        <taxon>Spermatophyta</taxon>
        <taxon>Magnoliopsida</taxon>
        <taxon>eudicotyledons</taxon>
        <taxon>Gunneridae</taxon>
        <taxon>Pentapetalae</taxon>
        <taxon>asterids</taxon>
        <taxon>lamiids</taxon>
        <taxon>Gentianales</taxon>
        <taxon>Rubiaceae</taxon>
        <taxon>Ixoroideae</taxon>
        <taxon>Gardenieae complex</taxon>
        <taxon>Bertiereae - Coffeeae clade</taxon>
        <taxon>Coffeeae</taxon>
        <taxon>Coffea</taxon>
    </lineage>
</organism>
<dbReference type="Gramene" id="CDO97294">
    <property type="protein sequence ID" value="CDO97294"/>
    <property type="gene ID" value="GSCOC_T00014578001"/>
</dbReference>
<dbReference type="PANTHER" id="PTHR23315">
    <property type="entry name" value="U BOX DOMAIN-CONTAINING"/>
    <property type="match status" value="1"/>
</dbReference>
<reference evidence="3" key="1">
    <citation type="journal article" date="2014" name="Science">
        <title>The coffee genome provides insight into the convergent evolution of caffeine biosynthesis.</title>
        <authorList>
            <person name="Denoeud F."/>
            <person name="Carretero-Paulet L."/>
            <person name="Dereeper A."/>
            <person name="Droc G."/>
            <person name="Guyot R."/>
            <person name="Pietrella M."/>
            <person name="Zheng C."/>
            <person name="Alberti A."/>
            <person name="Anthony F."/>
            <person name="Aprea G."/>
            <person name="Aury J.M."/>
            <person name="Bento P."/>
            <person name="Bernard M."/>
            <person name="Bocs S."/>
            <person name="Campa C."/>
            <person name="Cenci A."/>
            <person name="Combes M.C."/>
            <person name="Crouzillat D."/>
            <person name="Da Silva C."/>
            <person name="Daddiego L."/>
            <person name="De Bellis F."/>
            <person name="Dussert S."/>
            <person name="Garsmeur O."/>
            <person name="Gayraud T."/>
            <person name="Guignon V."/>
            <person name="Jahn K."/>
            <person name="Jamilloux V."/>
            <person name="Joet T."/>
            <person name="Labadie K."/>
            <person name="Lan T."/>
            <person name="Leclercq J."/>
            <person name="Lepelley M."/>
            <person name="Leroy T."/>
            <person name="Li L.T."/>
            <person name="Librado P."/>
            <person name="Lopez L."/>
            <person name="Munoz A."/>
            <person name="Noel B."/>
            <person name="Pallavicini A."/>
            <person name="Perrotta G."/>
            <person name="Poncet V."/>
            <person name="Pot D."/>
            <person name="Priyono X."/>
            <person name="Rigoreau M."/>
            <person name="Rouard M."/>
            <person name="Rozas J."/>
            <person name="Tranchant-Dubreuil C."/>
            <person name="VanBuren R."/>
            <person name="Zhang Q."/>
            <person name="Andrade A.C."/>
            <person name="Argout X."/>
            <person name="Bertrand B."/>
            <person name="de Kochko A."/>
            <person name="Graziosi G."/>
            <person name="Henry R.J."/>
            <person name="Jayarama X."/>
            <person name="Ming R."/>
            <person name="Nagai C."/>
            <person name="Rounsley S."/>
            <person name="Sankoff D."/>
            <person name="Giuliano G."/>
            <person name="Albert V.A."/>
            <person name="Wincker P."/>
            <person name="Lashermes P."/>
        </authorList>
    </citation>
    <scope>NUCLEOTIDE SEQUENCE [LARGE SCALE GENOMIC DNA]</scope>
    <source>
        <strain evidence="3">cv. DH200-94</strain>
    </source>
</reference>